<gene>
    <name evidence="9" type="primary">Gr28b_1</name>
    <name evidence="9" type="ORF">g.52480</name>
</gene>
<evidence type="ECO:0000256" key="7">
    <source>
        <dbReference type="ARBA" id="ARBA00023224"/>
    </source>
</evidence>
<keyword evidence="7 8" id="KW-0807">Transducer</keyword>
<comment type="similarity">
    <text evidence="8">Belongs to the insect chemoreceptor superfamily. Gustatory receptor (GR) family.</text>
</comment>
<comment type="caution">
    <text evidence="8">Lacks conserved residue(s) required for the propagation of feature annotation.</text>
</comment>
<dbReference type="Pfam" id="PF08395">
    <property type="entry name" value="7tm_7"/>
    <property type="match status" value="1"/>
</dbReference>
<feature type="transmembrane region" description="Helical" evidence="8">
    <location>
        <begin position="32"/>
        <end position="57"/>
    </location>
</feature>
<keyword evidence="4 8" id="KW-1133">Transmembrane helix</keyword>
<dbReference type="GO" id="GO:0050909">
    <property type="term" value="P:sensory perception of taste"/>
    <property type="evidence" value="ECO:0007669"/>
    <property type="project" value="InterPro"/>
</dbReference>
<keyword evidence="2 8" id="KW-1003">Cell membrane</keyword>
<keyword evidence="5 8" id="KW-0472">Membrane</keyword>
<reference evidence="9" key="1">
    <citation type="journal article" date="2016" name="Gigascience">
        <title>De novo construction of an expanded transcriptome assembly for the western tarnished plant bug, Lygus hesperus.</title>
        <authorList>
            <person name="Tassone E.E."/>
            <person name="Geib S.M."/>
            <person name="Hall B."/>
            <person name="Fabrick J.A."/>
            <person name="Brent C.S."/>
            <person name="Hull J.J."/>
        </authorList>
    </citation>
    <scope>NUCLEOTIDE SEQUENCE</scope>
</reference>
<evidence type="ECO:0000256" key="6">
    <source>
        <dbReference type="ARBA" id="ARBA00023170"/>
    </source>
</evidence>
<dbReference type="GO" id="GO:0030425">
    <property type="term" value="C:dendrite"/>
    <property type="evidence" value="ECO:0007669"/>
    <property type="project" value="TreeGrafter"/>
</dbReference>
<keyword evidence="6 8" id="KW-0675">Receptor</keyword>
<dbReference type="GO" id="GO:0005886">
    <property type="term" value="C:plasma membrane"/>
    <property type="evidence" value="ECO:0007669"/>
    <property type="project" value="UniProtKB-SubCell"/>
</dbReference>
<dbReference type="GO" id="GO:0008049">
    <property type="term" value="P:male courtship behavior"/>
    <property type="evidence" value="ECO:0007669"/>
    <property type="project" value="TreeGrafter"/>
</dbReference>
<dbReference type="GO" id="GO:0007635">
    <property type="term" value="P:chemosensory behavior"/>
    <property type="evidence" value="ECO:0007669"/>
    <property type="project" value="TreeGrafter"/>
</dbReference>
<dbReference type="GO" id="GO:0030424">
    <property type="term" value="C:axon"/>
    <property type="evidence" value="ECO:0007669"/>
    <property type="project" value="TreeGrafter"/>
</dbReference>
<keyword evidence="3 8" id="KW-0812">Transmembrane</keyword>
<sequence>MFEFKDIYWEVHPVFFVSRFLGMSPYTRRFKLSLICTTVTVLYILWTASNSTYIFILMHKLNSTFKLSPYSLILERVQTSIVTIVMIMSFCLSIANVRQLEGLMESFSRADRELRGVGVFVSPSRKFGLITIGIRLTIVFSILYKELRATAGTVTQLMIQYLIIAPMTMAFIPEAQFMVLVNAIHLRVSTMIADMKSDVVNHYSSKSKKLQAFIIVHSFLVESCSTINSLYQIQILFIVSSIFINNTANAYHVIEKTVHLILHFSEADALTLTITASRVILRTYEVWSVVATCFRTQETIKEFNCMLYQVMIEDESGTLAENKKLQLHVSMKKEVEFTAYNFFPIDYTLVHSMISAATTYLVILVQFSSLSATPETTTPAAAAPPTAIPTTVSPVFTNSLI</sequence>
<feature type="transmembrane region" description="Helical" evidence="8">
    <location>
        <begin position="77"/>
        <end position="97"/>
    </location>
</feature>
<dbReference type="AlphaFoldDB" id="A0A146LU20"/>
<evidence type="ECO:0000313" key="9">
    <source>
        <dbReference type="EMBL" id="JAQ10242.1"/>
    </source>
</evidence>
<dbReference type="PANTHER" id="PTHR21143">
    <property type="entry name" value="INVERTEBRATE GUSTATORY RECEPTOR"/>
    <property type="match status" value="1"/>
</dbReference>
<evidence type="ECO:0000256" key="5">
    <source>
        <dbReference type="ARBA" id="ARBA00023136"/>
    </source>
</evidence>
<comment type="function">
    <text evidence="8">Gustatory receptor which mediates acceptance or avoidance behavior, depending on its substrates.</text>
</comment>
<evidence type="ECO:0000256" key="2">
    <source>
        <dbReference type="ARBA" id="ARBA00022475"/>
    </source>
</evidence>
<evidence type="ECO:0000256" key="3">
    <source>
        <dbReference type="ARBA" id="ARBA00022692"/>
    </source>
</evidence>
<comment type="subcellular location">
    <subcellularLocation>
        <location evidence="1 8">Cell membrane</location>
        <topology evidence="1 8">Multi-pass membrane protein</topology>
    </subcellularLocation>
</comment>
<accession>A0A146LU20</accession>
<organism evidence="9">
    <name type="scientific">Lygus hesperus</name>
    <name type="common">Western plant bug</name>
    <dbReference type="NCBI Taxonomy" id="30085"/>
    <lineage>
        <taxon>Eukaryota</taxon>
        <taxon>Metazoa</taxon>
        <taxon>Ecdysozoa</taxon>
        <taxon>Arthropoda</taxon>
        <taxon>Hexapoda</taxon>
        <taxon>Insecta</taxon>
        <taxon>Pterygota</taxon>
        <taxon>Neoptera</taxon>
        <taxon>Paraneoptera</taxon>
        <taxon>Hemiptera</taxon>
        <taxon>Heteroptera</taxon>
        <taxon>Panheteroptera</taxon>
        <taxon>Cimicomorpha</taxon>
        <taxon>Miridae</taxon>
        <taxon>Mirini</taxon>
        <taxon>Lygus</taxon>
    </lineage>
</organism>
<evidence type="ECO:0000256" key="4">
    <source>
        <dbReference type="ARBA" id="ARBA00022989"/>
    </source>
</evidence>
<proteinExistence type="inferred from homology"/>
<name>A0A146LU20_LYGHE</name>
<dbReference type="EMBL" id="GDHC01008387">
    <property type="protein sequence ID" value="JAQ10242.1"/>
    <property type="molecule type" value="Transcribed_RNA"/>
</dbReference>
<feature type="transmembrane region" description="Helical" evidence="8">
    <location>
        <begin position="159"/>
        <end position="181"/>
    </location>
</feature>
<dbReference type="GO" id="GO:0043025">
    <property type="term" value="C:neuronal cell body"/>
    <property type="evidence" value="ECO:0007669"/>
    <property type="project" value="TreeGrafter"/>
</dbReference>
<evidence type="ECO:0000256" key="8">
    <source>
        <dbReference type="RuleBase" id="RU363108"/>
    </source>
</evidence>
<evidence type="ECO:0000256" key="1">
    <source>
        <dbReference type="ARBA" id="ARBA00004651"/>
    </source>
</evidence>
<dbReference type="GO" id="GO:0007165">
    <property type="term" value="P:signal transduction"/>
    <property type="evidence" value="ECO:0007669"/>
    <property type="project" value="UniProtKB-KW"/>
</dbReference>
<feature type="transmembrane region" description="Helical" evidence="8">
    <location>
        <begin position="127"/>
        <end position="144"/>
    </location>
</feature>
<dbReference type="PANTHER" id="PTHR21143:SF133">
    <property type="entry name" value="GUSTATORY AND PHEROMONE RECEPTOR 32A-RELATED"/>
    <property type="match status" value="1"/>
</dbReference>
<protein>
    <recommendedName>
        <fullName evidence="8">Gustatory receptor</fullName>
    </recommendedName>
</protein>
<dbReference type="InterPro" id="IPR013604">
    <property type="entry name" value="7TM_chemorcpt"/>
</dbReference>